<feature type="compositionally biased region" description="Polar residues" evidence="1">
    <location>
        <begin position="67"/>
        <end position="85"/>
    </location>
</feature>
<protein>
    <submittedName>
        <fullName evidence="2">Uncharacterized protein</fullName>
    </submittedName>
</protein>
<evidence type="ECO:0000313" key="2">
    <source>
        <dbReference type="EMBL" id="KAL0916648.1"/>
    </source>
</evidence>
<evidence type="ECO:0000313" key="3">
    <source>
        <dbReference type="Proteomes" id="UP001552299"/>
    </source>
</evidence>
<keyword evidence="3" id="KW-1185">Reference proteome</keyword>
<dbReference type="Proteomes" id="UP001552299">
    <property type="component" value="Unassembled WGS sequence"/>
</dbReference>
<feature type="region of interest" description="Disordered" evidence="1">
    <location>
        <begin position="63"/>
        <end position="87"/>
    </location>
</feature>
<dbReference type="EMBL" id="JANQDX010000011">
    <property type="protein sequence ID" value="KAL0916648.1"/>
    <property type="molecule type" value="Genomic_DNA"/>
</dbReference>
<organism evidence="2 3">
    <name type="scientific">Dendrobium thyrsiflorum</name>
    <name type="common">Pinecone-like raceme dendrobium</name>
    <name type="synonym">Orchid</name>
    <dbReference type="NCBI Taxonomy" id="117978"/>
    <lineage>
        <taxon>Eukaryota</taxon>
        <taxon>Viridiplantae</taxon>
        <taxon>Streptophyta</taxon>
        <taxon>Embryophyta</taxon>
        <taxon>Tracheophyta</taxon>
        <taxon>Spermatophyta</taxon>
        <taxon>Magnoliopsida</taxon>
        <taxon>Liliopsida</taxon>
        <taxon>Asparagales</taxon>
        <taxon>Orchidaceae</taxon>
        <taxon>Epidendroideae</taxon>
        <taxon>Malaxideae</taxon>
        <taxon>Dendrobiinae</taxon>
        <taxon>Dendrobium</taxon>
    </lineage>
</organism>
<comment type="caution">
    <text evidence="2">The sequence shown here is derived from an EMBL/GenBank/DDBJ whole genome shotgun (WGS) entry which is preliminary data.</text>
</comment>
<feature type="region of interest" description="Disordered" evidence="1">
    <location>
        <begin position="19"/>
        <end position="51"/>
    </location>
</feature>
<feature type="region of interest" description="Disordered" evidence="1">
    <location>
        <begin position="131"/>
        <end position="158"/>
    </location>
</feature>
<proteinExistence type="predicted"/>
<dbReference type="AlphaFoldDB" id="A0ABD0V2Q6"/>
<evidence type="ECO:0000256" key="1">
    <source>
        <dbReference type="SAM" id="MobiDB-lite"/>
    </source>
</evidence>
<gene>
    <name evidence="2" type="ORF">M5K25_014176</name>
</gene>
<name>A0ABD0V2Q6_DENTH</name>
<accession>A0ABD0V2Q6</accession>
<sequence>MGVRKLIVELNVSEVQTQRHQIQLNPSPNESKSRTRSTGRMFKPQFGLPNGLQTRQSYCRIERLDETNPTSLRTQNSDTSKSENYPSDCPYARDSTSAVHSNHSQIALDSPLIYGGLLVEKRLERVLRVSRAPTPPPVNSRALPPTTAGLPPSHQSTPELCQITTRGLMSYWTTT</sequence>
<reference evidence="2 3" key="1">
    <citation type="journal article" date="2024" name="Plant Biotechnol. J.">
        <title>Dendrobium thyrsiflorum genome and its molecular insights into genes involved in important horticultural traits.</title>
        <authorList>
            <person name="Chen B."/>
            <person name="Wang J.Y."/>
            <person name="Zheng P.J."/>
            <person name="Li K.L."/>
            <person name="Liang Y.M."/>
            <person name="Chen X.F."/>
            <person name="Zhang C."/>
            <person name="Zhao X."/>
            <person name="He X."/>
            <person name="Zhang G.Q."/>
            <person name="Liu Z.J."/>
            <person name="Xu Q."/>
        </authorList>
    </citation>
    <scope>NUCLEOTIDE SEQUENCE [LARGE SCALE GENOMIC DNA]</scope>
    <source>
        <strain evidence="2">GZMU011</strain>
    </source>
</reference>
<feature type="compositionally biased region" description="Polar residues" evidence="1">
    <location>
        <begin position="19"/>
        <end position="30"/>
    </location>
</feature>